<reference evidence="4" key="1">
    <citation type="submission" date="2020-02" db="EMBL/GenBank/DDBJ databases">
        <authorList>
            <person name="Shen X.-R."/>
            <person name="Zhang Y.-X."/>
        </authorList>
    </citation>
    <scope>NUCLEOTIDE SEQUENCE</scope>
    <source>
        <strain evidence="4">SYP-B3998</strain>
    </source>
</reference>
<feature type="domain" description="Cell envelope-related transcriptional attenuator" evidence="3">
    <location>
        <begin position="94"/>
        <end position="245"/>
    </location>
</feature>
<comment type="caution">
    <text evidence="4">The sequence shown here is derived from an EMBL/GenBank/DDBJ whole genome shotgun (WGS) entry which is preliminary data.</text>
</comment>
<dbReference type="AlphaFoldDB" id="A0A6G3ZYG9"/>
<evidence type="ECO:0000259" key="3">
    <source>
        <dbReference type="Pfam" id="PF03816"/>
    </source>
</evidence>
<comment type="similarity">
    <text evidence="1">Belongs to the LytR/CpsA/Psr (LCP) family.</text>
</comment>
<dbReference type="RefSeq" id="WP_163947498.1">
    <property type="nucleotide sequence ID" value="NZ_JAAIKC010000004.1"/>
</dbReference>
<proteinExistence type="inferred from homology"/>
<sequence length="332" mass="37103">MKRWLIYAVGSVIIGGTLLAGYLYWTIDPSRHFEHVQVPTLATPKEVTPTISSAPASRAENLFEAKPDEHEKKVSTAFNVLVLGIDARGEENSRSDVIMVVHVIPSARKANIVSLPRDTKVSINGVGYTKINHAHLLGEQKGGNRGGTAEVLQVVSDFLEVPINYYVKTDFAGFEDFINTIGGVDVDVTQDIRLRMNNIQLLSGKQHLDGITALGLVRERWALPEGDFGRQSEQSQILKSMIKELLAPEHIVKTVALLPKLKKNMVDTNFEDSDTLSLVRMFKGMKEDDFQYAQIPGHAGYDNDPLVQMKLYYWIPDMVKVRAITEKMLKNN</sequence>
<dbReference type="EMBL" id="JAAIKC010000004">
    <property type="protein sequence ID" value="NEW07140.1"/>
    <property type="molecule type" value="Genomic_DNA"/>
</dbReference>
<dbReference type="Gene3D" id="3.40.630.190">
    <property type="entry name" value="LCP protein"/>
    <property type="match status" value="1"/>
</dbReference>
<keyword evidence="2" id="KW-1133">Transmembrane helix</keyword>
<dbReference type="PANTHER" id="PTHR33392">
    <property type="entry name" value="POLYISOPRENYL-TEICHOIC ACID--PEPTIDOGLYCAN TEICHOIC ACID TRANSFERASE TAGU"/>
    <property type="match status" value="1"/>
</dbReference>
<name>A0A6G3ZYG9_9BACL</name>
<dbReference type="InterPro" id="IPR004474">
    <property type="entry name" value="LytR_CpsA_psr"/>
</dbReference>
<evidence type="ECO:0000256" key="2">
    <source>
        <dbReference type="SAM" id="Phobius"/>
    </source>
</evidence>
<protein>
    <submittedName>
        <fullName evidence="4">LCP family protein</fullName>
    </submittedName>
</protein>
<evidence type="ECO:0000256" key="1">
    <source>
        <dbReference type="ARBA" id="ARBA00006068"/>
    </source>
</evidence>
<dbReference type="NCBIfam" id="TIGR00350">
    <property type="entry name" value="lytR_cpsA_psr"/>
    <property type="match status" value="1"/>
</dbReference>
<organism evidence="4">
    <name type="scientific">Paenibacillus sp. SYP-B3998</name>
    <dbReference type="NCBI Taxonomy" id="2678564"/>
    <lineage>
        <taxon>Bacteria</taxon>
        <taxon>Bacillati</taxon>
        <taxon>Bacillota</taxon>
        <taxon>Bacilli</taxon>
        <taxon>Bacillales</taxon>
        <taxon>Paenibacillaceae</taxon>
        <taxon>Paenibacillus</taxon>
    </lineage>
</organism>
<feature type="transmembrane region" description="Helical" evidence="2">
    <location>
        <begin position="5"/>
        <end position="25"/>
    </location>
</feature>
<accession>A0A6G3ZYG9</accession>
<keyword evidence="2" id="KW-0812">Transmembrane</keyword>
<gene>
    <name evidence="4" type="ORF">GK047_14120</name>
</gene>
<dbReference type="PANTHER" id="PTHR33392:SF6">
    <property type="entry name" value="POLYISOPRENYL-TEICHOIC ACID--PEPTIDOGLYCAN TEICHOIC ACID TRANSFERASE TAGU"/>
    <property type="match status" value="1"/>
</dbReference>
<dbReference type="InterPro" id="IPR050922">
    <property type="entry name" value="LytR/CpsA/Psr_CW_biosynth"/>
</dbReference>
<dbReference type="Pfam" id="PF03816">
    <property type="entry name" value="LytR_cpsA_psr"/>
    <property type="match status" value="1"/>
</dbReference>
<evidence type="ECO:0000313" key="4">
    <source>
        <dbReference type="EMBL" id="NEW07140.1"/>
    </source>
</evidence>
<keyword evidence="2" id="KW-0472">Membrane</keyword>